<name>B3S9N1_TRIAD</name>
<reference evidence="12 13" key="1">
    <citation type="journal article" date="2008" name="Nature">
        <title>The Trichoplax genome and the nature of placozoans.</title>
        <authorList>
            <person name="Srivastava M."/>
            <person name="Begovic E."/>
            <person name="Chapman J."/>
            <person name="Putnam N.H."/>
            <person name="Hellsten U."/>
            <person name="Kawashima T."/>
            <person name="Kuo A."/>
            <person name="Mitros T."/>
            <person name="Salamov A."/>
            <person name="Carpenter M.L."/>
            <person name="Signorovitch A.Y."/>
            <person name="Moreno M.A."/>
            <person name="Kamm K."/>
            <person name="Grimwood J."/>
            <person name="Schmutz J."/>
            <person name="Shapiro H."/>
            <person name="Grigoriev I.V."/>
            <person name="Buss L.W."/>
            <person name="Schierwater B."/>
            <person name="Dellaporta S.L."/>
            <person name="Rokhsar D.S."/>
        </authorList>
    </citation>
    <scope>NUCLEOTIDE SEQUENCE [LARGE SCALE GENOMIC DNA]</scope>
    <source>
        <strain evidence="12 13">Grell-BS-1999</strain>
    </source>
</reference>
<dbReference type="STRING" id="10228.B3S9N1"/>
<evidence type="ECO:0000259" key="11">
    <source>
        <dbReference type="Pfam" id="PF18097"/>
    </source>
</evidence>
<dbReference type="PANTHER" id="PTHR46009:SF1">
    <property type="entry name" value="VACUOLAR PROTEIN SORTING-ASSOCIATED PROTEIN VTA1 HOMOLOG"/>
    <property type="match status" value="1"/>
</dbReference>
<evidence type="ECO:0000313" key="13">
    <source>
        <dbReference type="Proteomes" id="UP000009022"/>
    </source>
</evidence>
<sequence length="304" mass="33468">MASQCPAELKTLLPLYKISLEFSKRDPVICYYAQLYVVQNGLKQSTKNIEVKKFLMTLMDGMEGVRNNLVGNEAITNEVAGQAHVENIAMKLFLHADTEDRASRFNKNVIKAFYTASLIFEMLTLFGELTDEVQRNKKYAKWKAAYIAKCLKSGEAPIPGPVGGDDDPFSEFGDFNQVPPPSDSFTSNNTNMPSNPPAPGFNTEYDMPSPSNPSFNEANFPPQQPSTQNYTMPTPSSYDNTAAATGNVNVAPTSSNTGVTLSPQDSDKAQKFCRYAISALQYEDTPTAIENLQKALRLLQTGKL</sequence>
<comment type="similarity">
    <text evidence="3">Belongs to the VTA1 family.</text>
</comment>
<dbReference type="PhylomeDB" id="B3S9N1"/>
<dbReference type="Gene3D" id="1.25.40.270">
    <property type="entry name" value="Vacuolar protein sorting-associated protein vta1"/>
    <property type="match status" value="1"/>
</dbReference>
<dbReference type="eggNOG" id="KOG0917">
    <property type="taxonomic scope" value="Eukaryota"/>
</dbReference>
<dbReference type="HOGENOM" id="CLU_030378_1_0_1"/>
<dbReference type="GO" id="GO:0005771">
    <property type="term" value="C:multivesicular body"/>
    <property type="evidence" value="ECO:0000318"/>
    <property type="project" value="GO_Central"/>
</dbReference>
<evidence type="ECO:0000256" key="5">
    <source>
        <dbReference type="ARBA" id="ARBA00022490"/>
    </source>
</evidence>
<evidence type="ECO:0000256" key="7">
    <source>
        <dbReference type="ARBA" id="ARBA00022927"/>
    </source>
</evidence>
<dbReference type="InterPro" id="IPR039431">
    <property type="entry name" value="Vta1/CALS_N"/>
</dbReference>
<dbReference type="GO" id="GO:0010008">
    <property type="term" value="C:endosome membrane"/>
    <property type="evidence" value="ECO:0007669"/>
    <property type="project" value="UniProtKB-SubCell"/>
</dbReference>
<evidence type="ECO:0000256" key="4">
    <source>
        <dbReference type="ARBA" id="ARBA00022448"/>
    </source>
</evidence>
<dbReference type="KEGG" id="tad:TRIADDRAFT_31759"/>
<dbReference type="PANTHER" id="PTHR46009">
    <property type="entry name" value="VACUOLAR PROTEIN SORTING-ASSOCIATED PROTEIN VTA1 HOMOLOG"/>
    <property type="match status" value="1"/>
</dbReference>
<accession>B3S9N1</accession>
<dbReference type="Proteomes" id="UP000009022">
    <property type="component" value="Unassembled WGS sequence"/>
</dbReference>
<dbReference type="InterPro" id="IPR041212">
    <property type="entry name" value="Vta1_C"/>
</dbReference>
<proteinExistence type="inferred from homology"/>
<comment type="subcellular location">
    <subcellularLocation>
        <location evidence="2">Cytoplasm</location>
    </subcellularLocation>
    <subcellularLocation>
        <location evidence="1">Endosome membrane</location>
        <topology evidence="1">Peripheral membrane protein</topology>
    </subcellularLocation>
</comment>
<dbReference type="GO" id="GO:0032511">
    <property type="term" value="P:late endosome to vacuole transport via multivesicular body sorting pathway"/>
    <property type="evidence" value="ECO:0000318"/>
    <property type="project" value="GO_Central"/>
</dbReference>
<dbReference type="Gene3D" id="1.20.5.420">
    <property type="entry name" value="Immunoglobulin FC, subunit C"/>
    <property type="match status" value="1"/>
</dbReference>
<dbReference type="GeneID" id="6758143"/>
<evidence type="ECO:0000256" key="2">
    <source>
        <dbReference type="ARBA" id="ARBA00004496"/>
    </source>
</evidence>
<evidence type="ECO:0000256" key="3">
    <source>
        <dbReference type="ARBA" id="ARBA00007895"/>
    </source>
</evidence>
<dbReference type="Pfam" id="PF04652">
    <property type="entry name" value="Vta1"/>
    <property type="match status" value="1"/>
</dbReference>
<gene>
    <name evidence="12" type="ORF">TRIADDRAFT_31759</name>
</gene>
<dbReference type="Pfam" id="PF18097">
    <property type="entry name" value="Vta1_C"/>
    <property type="match status" value="1"/>
</dbReference>
<protein>
    <recommendedName>
        <fullName evidence="14">Vta1/callose synthase N-terminal domain-containing protein</fullName>
    </recommendedName>
</protein>
<keyword evidence="7" id="KW-0653">Protein transport</keyword>
<feature type="domain" description="Vta1 C-terminal" evidence="11">
    <location>
        <begin position="263"/>
        <end position="300"/>
    </location>
</feature>
<keyword evidence="4" id="KW-0813">Transport</keyword>
<feature type="region of interest" description="Disordered" evidence="9">
    <location>
        <begin position="158"/>
        <end position="225"/>
    </location>
</feature>
<feature type="domain" description="Vta1/callose synthase N-terminal" evidence="10">
    <location>
        <begin position="13"/>
        <end position="152"/>
    </location>
</feature>
<dbReference type="EMBL" id="DS985259">
    <property type="protein sequence ID" value="EDV20565.1"/>
    <property type="molecule type" value="Genomic_DNA"/>
</dbReference>
<keyword evidence="13" id="KW-1185">Reference proteome</keyword>
<evidence type="ECO:0000259" key="10">
    <source>
        <dbReference type="Pfam" id="PF04652"/>
    </source>
</evidence>
<evidence type="ECO:0000256" key="1">
    <source>
        <dbReference type="ARBA" id="ARBA00004481"/>
    </source>
</evidence>
<dbReference type="GO" id="GO:0015031">
    <property type="term" value="P:protein transport"/>
    <property type="evidence" value="ECO:0007669"/>
    <property type="project" value="UniProtKB-KW"/>
</dbReference>
<dbReference type="OMA" id="AYWCEYH"/>
<dbReference type="InterPro" id="IPR044538">
    <property type="entry name" value="Vta1-like"/>
</dbReference>
<dbReference type="InterPro" id="IPR023175">
    <property type="entry name" value="Vta1/CALS_N_sf"/>
</dbReference>
<keyword evidence="8" id="KW-0472">Membrane</keyword>
<evidence type="ECO:0000256" key="9">
    <source>
        <dbReference type="SAM" id="MobiDB-lite"/>
    </source>
</evidence>
<dbReference type="OrthoDB" id="391137at2759"/>
<organism evidence="12 13">
    <name type="scientific">Trichoplax adhaerens</name>
    <name type="common">Trichoplax reptans</name>
    <dbReference type="NCBI Taxonomy" id="10228"/>
    <lineage>
        <taxon>Eukaryota</taxon>
        <taxon>Metazoa</taxon>
        <taxon>Placozoa</taxon>
        <taxon>Uniplacotomia</taxon>
        <taxon>Trichoplacea</taxon>
        <taxon>Trichoplacidae</taxon>
        <taxon>Trichoplax</taxon>
    </lineage>
</organism>
<evidence type="ECO:0008006" key="14">
    <source>
        <dbReference type="Google" id="ProtNLM"/>
    </source>
</evidence>
<dbReference type="AlphaFoldDB" id="B3S9N1"/>
<evidence type="ECO:0000256" key="6">
    <source>
        <dbReference type="ARBA" id="ARBA00022753"/>
    </source>
</evidence>
<evidence type="ECO:0000256" key="8">
    <source>
        <dbReference type="ARBA" id="ARBA00023136"/>
    </source>
</evidence>
<dbReference type="RefSeq" id="XP_002116991.1">
    <property type="nucleotide sequence ID" value="XM_002116955.1"/>
</dbReference>
<keyword evidence="5" id="KW-0963">Cytoplasm</keyword>
<dbReference type="CTD" id="6758143"/>
<evidence type="ECO:0000313" key="12">
    <source>
        <dbReference type="EMBL" id="EDV20565.1"/>
    </source>
</evidence>
<dbReference type="InParanoid" id="B3S9N1"/>
<keyword evidence="6" id="KW-0967">Endosome</keyword>